<accession>A0AAV9ZA00</accession>
<gene>
    <name evidence="1" type="ORF">R3P38DRAFT_3378282</name>
</gene>
<dbReference type="Proteomes" id="UP001362999">
    <property type="component" value="Unassembled WGS sequence"/>
</dbReference>
<dbReference type="EMBL" id="JAWWNJ010000178">
    <property type="protein sequence ID" value="KAK6974938.1"/>
    <property type="molecule type" value="Genomic_DNA"/>
</dbReference>
<keyword evidence="2" id="KW-1185">Reference proteome</keyword>
<organism evidence="1 2">
    <name type="scientific">Favolaschia claudopus</name>
    <dbReference type="NCBI Taxonomy" id="2862362"/>
    <lineage>
        <taxon>Eukaryota</taxon>
        <taxon>Fungi</taxon>
        <taxon>Dikarya</taxon>
        <taxon>Basidiomycota</taxon>
        <taxon>Agaricomycotina</taxon>
        <taxon>Agaricomycetes</taxon>
        <taxon>Agaricomycetidae</taxon>
        <taxon>Agaricales</taxon>
        <taxon>Marasmiineae</taxon>
        <taxon>Mycenaceae</taxon>
        <taxon>Favolaschia</taxon>
    </lineage>
</organism>
<name>A0AAV9ZA00_9AGAR</name>
<reference evidence="1 2" key="1">
    <citation type="journal article" date="2024" name="J Genomics">
        <title>Draft genome sequencing and assembly of Favolaschia claudopus CIRM-BRFM 2984 isolated from oak limbs.</title>
        <authorList>
            <person name="Navarro D."/>
            <person name="Drula E."/>
            <person name="Chaduli D."/>
            <person name="Cazenave R."/>
            <person name="Ahrendt S."/>
            <person name="Wang J."/>
            <person name="Lipzen A."/>
            <person name="Daum C."/>
            <person name="Barry K."/>
            <person name="Grigoriev I.V."/>
            <person name="Favel A."/>
            <person name="Rosso M.N."/>
            <person name="Martin F."/>
        </authorList>
    </citation>
    <scope>NUCLEOTIDE SEQUENCE [LARGE SCALE GENOMIC DNA]</scope>
    <source>
        <strain evidence="1 2">CIRM-BRFM 2984</strain>
    </source>
</reference>
<comment type="caution">
    <text evidence="1">The sequence shown here is derived from an EMBL/GenBank/DDBJ whole genome shotgun (WGS) entry which is preliminary data.</text>
</comment>
<evidence type="ECO:0000313" key="1">
    <source>
        <dbReference type="EMBL" id="KAK6974938.1"/>
    </source>
</evidence>
<dbReference type="AlphaFoldDB" id="A0AAV9ZA00"/>
<protein>
    <submittedName>
        <fullName evidence="1">Uncharacterized protein</fullName>
    </submittedName>
</protein>
<evidence type="ECO:0000313" key="2">
    <source>
        <dbReference type="Proteomes" id="UP001362999"/>
    </source>
</evidence>
<sequence>MPEQRQSTAFHQSKFDSRRFERFLKIEQSGLPIAMYIVEQPPQKNDSANDQGPVPGLVHTLSAHHTAQRRQHSFPPSLPIFLCYSTVNSARTPSSSTTCPPSFLDASLTTTSISAAPPFGFRSHATLRSPPFPTTDLVHAADEASFVPLTLRNRQVPLNRKHFLLSYPEYMRREDNELPLYLDWLALVYFPIYPCGSLNANCLIMIIAFERCVAGPQCVPFNMSNNFRRRAKISIPILPSMIHQCRSDSLHFTDFRVETVDLNHKQTFERGQLNIQYLCEKWTNDKRSKLVSQAPQISAQEHYRLVLGRSIRV</sequence>
<proteinExistence type="predicted"/>